<dbReference type="HOGENOM" id="CLU_101141_0_1_11"/>
<proteinExistence type="inferred from homology"/>
<dbReference type="InterPro" id="IPR050563">
    <property type="entry name" value="4-hydroxybenzoyl-CoA_TE"/>
</dbReference>
<name>A0A061A658_9ACTN</name>
<protein>
    <submittedName>
        <fullName evidence="4">Acyl-CoA thioester hydrolase</fullName>
        <ecNumber evidence="4">3.1.2.-</ecNumber>
    </submittedName>
</protein>
<dbReference type="Proteomes" id="UP000756710">
    <property type="component" value="Unassembled WGS sequence"/>
</dbReference>
<evidence type="ECO:0000313" key="4">
    <source>
        <dbReference type="EMBL" id="MBP2066167.1"/>
    </source>
</evidence>
<dbReference type="GO" id="GO:0047617">
    <property type="term" value="F:fatty acyl-CoA hydrolase activity"/>
    <property type="evidence" value="ECO:0007669"/>
    <property type="project" value="TreeGrafter"/>
</dbReference>
<dbReference type="EC" id="3.1.2.-" evidence="4"/>
<dbReference type="AlphaFoldDB" id="A0A061A658"/>
<comment type="similarity">
    <text evidence="1">Belongs to the 4-hydroxybenzoyl-CoA thioesterase family.</text>
</comment>
<dbReference type="Pfam" id="PF13279">
    <property type="entry name" value="4HBT_2"/>
    <property type="match status" value="1"/>
</dbReference>
<dbReference type="InterPro" id="IPR029069">
    <property type="entry name" value="HotDog_dom_sf"/>
</dbReference>
<accession>A0A061A658</accession>
<keyword evidence="2 4" id="KW-0378">Hydrolase</keyword>
<dbReference type="GeneID" id="32474051"/>
<evidence type="ECO:0000256" key="1">
    <source>
        <dbReference type="ARBA" id="ARBA00005953"/>
    </source>
</evidence>
<dbReference type="PANTHER" id="PTHR31793:SF27">
    <property type="entry name" value="NOVEL THIOESTERASE SUPERFAMILY DOMAIN AND SAPOSIN A-TYPE DOMAIN CONTAINING PROTEIN (0610012H03RIK)"/>
    <property type="match status" value="1"/>
</dbReference>
<sequence length="171" mass="18669">MRRADRDEVVARDAFPVLVPCPTRWRDNDAYGHINNAVYYEYFDTAVNSWLHHRAGRVAHEGEAIGVVAESGCRYLRQAAYPEHLLVGLACDRLGRSSVTYRLAVFRTGGDAPGAPDDTAIAIGRFVHVYVGRGSRRPVPVPDPVRAAVAKDLDATGRPVIILPPTPGARA</sequence>
<evidence type="ECO:0000313" key="5">
    <source>
        <dbReference type="Proteomes" id="UP000756710"/>
    </source>
</evidence>
<dbReference type="EMBL" id="JAGGLR010000023">
    <property type="protein sequence ID" value="MBP2066167.1"/>
    <property type="molecule type" value="Genomic_DNA"/>
</dbReference>
<reference evidence="4 5" key="2">
    <citation type="submission" date="2021-03" db="EMBL/GenBank/DDBJ databases">
        <title>Genomic Encyclopedia of Type Strains, Phase IV (KMG-IV): sequencing the most valuable type-strain genomes for metagenomic binning, comparative biology and taxonomic classification.</title>
        <authorList>
            <person name="Goeker M."/>
        </authorList>
    </citation>
    <scope>NUCLEOTIDE SEQUENCE [LARGE SCALE GENOMIC DNA]</scope>
    <source>
        <strain evidence="4 5">DSM 41954</strain>
    </source>
</reference>
<dbReference type="EMBL" id="LK022848">
    <property type="protein sequence ID" value="CDR13148.1"/>
    <property type="molecule type" value="Genomic_DNA"/>
</dbReference>
<gene>
    <name evidence="4" type="ORF">J2Z30_007215</name>
    <name evidence="3" type="ORF">SIRAN7908</name>
</gene>
<evidence type="ECO:0000313" key="3">
    <source>
        <dbReference type="EMBL" id="CDR13148.1"/>
    </source>
</evidence>
<evidence type="ECO:0000256" key="2">
    <source>
        <dbReference type="ARBA" id="ARBA00022801"/>
    </source>
</evidence>
<dbReference type="Gene3D" id="3.10.129.10">
    <property type="entry name" value="Hotdog Thioesterase"/>
    <property type="match status" value="1"/>
</dbReference>
<reference evidence="3" key="1">
    <citation type="submission" date="2014-05" db="EMBL/GenBank/DDBJ databases">
        <authorList>
            <person name="Horn Fabian"/>
        </authorList>
    </citation>
    <scope>NUCLEOTIDE SEQUENCE</scope>
</reference>
<dbReference type="CDD" id="cd00586">
    <property type="entry name" value="4HBT"/>
    <property type="match status" value="1"/>
</dbReference>
<dbReference type="PANTHER" id="PTHR31793">
    <property type="entry name" value="4-HYDROXYBENZOYL-COA THIOESTERASE FAMILY MEMBER"/>
    <property type="match status" value="1"/>
</dbReference>
<dbReference type="SUPFAM" id="SSF54637">
    <property type="entry name" value="Thioesterase/thiol ester dehydrase-isomerase"/>
    <property type="match status" value="1"/>
</dbReference>
<dbReference type="RefSeq" id="WP_044578045.1">
    <property type="nucleotide sequence ID" value="NZ_BAABDR010000086.1"/>
</dbReference>
<organism evidence="3">
    <name type="scientific">Streptomyces iranensis</name>
    <dbReference type="NCBI Taxonomy" id="576784"/>
    <lineage>
        <taxon>Bacteria</taxon>
        <taxon>Bacillati</taxon>
        <taxon>Actinomycetota</taxon>
        <taxon>Actinomycetes</taxon>
        <taxon>Kitasatosporales</taxon>
        <taxon>Streptomycetaceae</taxon>
        <taxon>Streptomyces</taxon>
        <taxon>Streptomyces violaceusniger group</taxon>
    </lineage>
</organism>
<keyword evidence="5" id="KW-1185">Reference proteome</keyword>